<evidence type="ECO:0000313" key="2">
    <source>
        <dbReference type="EMBL" id="MPM59116.1"/>
    </source>
</evidence>
<feature type="region of interest" description="Disordered" evidence="1">
    <location>
        <begin position="1"/>
        <end position="23"/>
    </location>
</feature>
<sequence>MLYSGDFNGGNRRSGQRGQQDAAQGVAQRSAIAALQGLNHIFPVRAVARLLYTFDAGFFDFYHVLPSFLRRRVYRLV</sequence>
<feature type="compositionally biased region" description="Low complexity" evidence="1">
    <location>
        <begin position="9"/>
        <end position="20"/>
    </location>
</feature>
<proteinExistence type="predicted"/>
<protein>
    <submittedName>
        <fullName evidence="2">Uncharacterized protein</fullName>
    </submittedName>
</protein>
<gene>
    <name evidence="2" type="ORF">SDC9_105954</name>
</gene>
<reference evidence="2" key="1">
    <citation type="submission" date="2019-08" db="EMBL/GenBank/DDBJ databases">
        <authorList>
            <person name="Kucharzyk K."/>
            <person name="Murdoch R.W."/>
            <person name="Higgins S."/>
            <person name="Loffler F."/>
        </authorList>
    </citation>
    <scope>NUCLEOTIDE SEQUENCE</scope>
</reference>
<name>A0A645B226_9ZZZZ</name>
<comment type="caution">
    <text evidence="2">The sequence shown here is derived from an EMBL/GenBank/DDBJ whole genome shotgun (WGS) entry which is preliminary data.</text>
</comment>
<accession>A0A645B226</accession>
<dbReference type="AlphaFoldDB" id="A0A645B226"/>
<organism evidence="2">
    <name type="scientific">bioreactor metagenome</name>
    <dbReference type="NCBI Taxonomy" id="1076179"/>
    <lineage>
        <taxon>unclassified sequences</taxon>
        <taxon>metagenomes</taxon>
        <taxon>ecological metagenomes</taxon>
    </lineage>
</organism>
<dbReference type="EMBL" id="VSSQ01017130">
    <property type="protein sequence ID" value="MPM59116.1"/>
    <property type="molecule type" value="Genomic_DNA"/>
</dbReference>
<evidence type="ECO:0000256" key="1">
    <source>
        <dbReference type="SAM" id="MobiDB-lite"/>
    </source>
</evidence>